<feature type="domain" description="N-acetyltransferase" evidence="3">
    <location>
        <begin position="1"/>
        <end position="147"/>
    </location>
</feature>
<proteinExistence type="predicted"/>
<reference evidence="5" key="1">
    <citation type="journal article" date="2019" name="Int. J. Syst. Evol. Microbiol.">
        <title>The Global Catalogue of Microorganisms (GCM) 10K type strain sequencing project: providing services to taxonomists for standard genome sequencing and annotation.</title>
        <authorList>
            <consortium name="The Broad Institute Genomics Platform"/>
            <consortium name="The Broad Institute Genome Sequencing Center for Infectious Disease"/>
            <person name="Wu L."/>
            <person name="Ma J."/>
        </authorList>
    </citation>
    <scope>NUCLEOTIDE SEQUENCE [LARGE SCALE GENOMIC DNA]</scope>
    <source>
        <strain evidence="5">CGMCC 1.8859</strain>
    </source>
</reference>
<organism evidence="4 5">
    <name type="scientific">Silvimonas iriomotensis</name>
    <dbReference type="NCBI Taxonomy" id="449662"/>
    <lineage>
        <taxon>Bacteria</taxon>
        <taxon>Pseudomonadati</taxon>
        <taxon>Pseudomonadota</taxon>
        <taxon>Betaproteobacteria</taxon>
        <taxon>Neisseriales</taxon>
        <taxon>Chitinibacteraceae</taxon>
        <taxon>Silvimonas</taxon>
    </lineage>
</organism>
<dbReference type="Pfam" id="PF00583">
    <property type="entry name" value="Acetyltransf_1"/>
    <property type="match status" value="1"/>
</dbReference>
<gene>
    <name evidence="4" type="ORF">GCM10010970_41080</name>
</gene>
<dbReference type="PANTHER" id="PTHR43877">
    <property type="entry name" value="AMINOALKYLPHOSPHONATE N-ACETYLTRANSFERASE-RELATED-RELATED"/>
    <property type="match status" value="1"/>
</dbReference>
<keyword evidence="1" id="KW-0808">Transferase</keyword>
<dbReference type="InterPro" id="IPR016181">
    <property type="entry name" value="Acyl_CoA_acyltransferase"/>
</dbReference>
<dbReference type="InterPro" id="IPR000182">
    <property type="entry name" value="GNAT_dom"/>
</dbReference>
<protein>
    <submittedName>
        <fullName evidence="4">N-acetyltransferase</fullName>
    </submittedName>
</protein>
<sequence length="147" mass="16882">MHIRPLCPADHDTWLALWQNYCAFYHSALPQDVNATLWQRLLDPQSPVNGLIALDDAGQALGICHYVCHPHTWSARNVCYLEDLFVSPDARRMGIASQLIAALQAQGKRENWNRIYWITHTDNTAARAVYDRVARRSDHVRYEIALD</sequence>
<keyword evidence="5" id="KW-1185">Reference proteome</keyword>
<evidence type="ECO:0000313" key="4">
    <source>
        <dbReference type="EMBL" id="GGP24108.1"/>
    </source>
</evidence>
<keyword evidence="2" id="KW-0012">Acyltransferase</keyword>
<comment type="caution">
    <text evidence="4">The sequence shown here is derived from an EMBL/GenBank/DDBJ whole genome shotgun (WGS) entry which is preliminary data.</text>
</comment>
<dbReference type="PROSITE" id="PS51186">
    <property type="entry name" value="GNAT"/>
    <property type="match status" value="1"/>
</dbReference>
<dbReference type="EMBL" id="BMLX01000010">
    <property type="protein sequence ID" value="GGP24108.1"/>
    <property type="molecule type" value="Genomic_DNA"/>
</dbReference>
<dbReference type="RefSeq" id="WP_188707136.1">
    <property type="nucleotide sequence ID" value="NZ_BMLX01000010.1"/>
</dbReference>
<evidence type="ECO:0000259" key="3">
    <source>
        <dbReference type="PROSITE" id="PS51186"/>
    </source>
</evidence>
<evidence type="ECO:0000313" key="5">
    <source>
        <dbReference type="Proteomes" id="UP000637267"/>
    </source>
</evidence>
<accession>A0ABQ2PFJ5</accession>
<name>A0ABQ2PFJ5_9NEIS</name>
<dbReference type="Gene3D" id="3.40.630.30">
    <property type="match status" value="1"/>
</dbReference>
<dbReference type="InterPro" id="IPR050832">
    <property type="entry name" value="Bact_Acetyltransf"/>
</dbReference>
<dbReference type="CDD" id="cd04301">
    <property type="entry name" value="NAT_SF"/>
    <property type="match status" value="1"/>
</dbReference>
<evidence type="ECO:0000256" key="1">
    <source>
        <dbReference type="ARBA" id="ARBA00022679"/>
    </source>
</evidence>
<dbReference type="Proteomes" id="UP000637267">
    <property type="component" value="Unassembled WGS sequence"/>
</dbReference>
<dbReference type="SUPFAM" id="SSF55729">
    <property type="entry name" value="Acyl-CoA N-acyltransferases (Nat)"/>
    <property type="match status" value="1"/>
</dbReference>
<evidence type="ECO:0000256" key="2">
    <source>
        <dbReference type="ARBA" id="ARBA00023315"/>
    </source>
</evidence>